<feature type="compositionally biased region" description="Acidic residues" evidence="9">
    <location>
        <begin position="255"/>
        <end position="283"/>
    </location>
</feature>
<dbReference type="GO" id="GO:0001096">
    <property type="term" value="F:TFIIF-class transcription factor complex binding"/>
    <property type="evidence" value="ECO:0007669"/>
    <property type="project" value="TreeGrafter"/>
</dbReference>
<dbReference type="GO" id="GO:0032968">
    <property type="term" value="P:positive regulation of transcription elongation by RNA polymerase II"/>
    <property type="evidence" value="ECO:0007669"/>
    <property type="project" value="InterPro"/>
</dbReference>
<accession>A0A1X2GEP7</accession>
<feature type="region of interest" description="Disordered" evidence="9">
    <location>
        <begin position="219"/>
        <end position="471"/>
    </location>
</feature>
<dbReference type="GO" id="GO:0005674">
    <property type="term" value="C:transcription factor TFIIF complex"/>
    <property type="evidence" value="ECO:0007669"/>
    <property type="project" value="TreeGrafter"/>
</dbReference>
<dbReference type="OrthoDB" id="76676at2759"/>
<dbReference type="GO" id="GO:0006367">
    <property type="term" value="P:transcription initiation at RNA polymerase II promoter"/>
    <property type="evidence" value="ECO:0007669"/>
    <property type="project" value="InterPro"/>
</dbReference>
<evidence type="ECO:0000256" key="2">
    <source>
        <dbReference type="ARBA" id="ARBA00005249"/>
    </source>
</evidence>
<evidence type="ECO:0000256" key="9">
    <source>
        <dbReference type="SAM" id="MobiDB-lite"/>
    </source>
</evidence>
<sequence>MNQFARPVKLHRKDPNVLYYERVYQNRQNNNYQGRQQESSNDPNTPATPAGNDVKDANGQPSTSAPASSNNRSSFPYHSRYERQNGPRTGADTSLIAPMGGAIKHKQLLFKKRTRQIYLSKDDTRDLKEQEYRPWVLEDYDAQHSFTGSLEGGQRSDYVLFVLTDNGFKVVSLDRWYKFQQRRNIRTMTADEAEEQMKKEKKLARHESTRWMMIDRLEGEDEPVLQPTTKRFRVADTDGPKVKREDGEDRTRDDSDIDDIDFDDVFQDDEEVAHDVEVEDDDVKEGRQRIKKEIKGYGPNGDQDDDDDDMAEEKLTSEGKQLRKLVRDLEKNRAYESDEERDPYASSADDMDTDVEEESEKEDDQEKSAKKKLLKKGLKKKEGLSKPIGRPGSPSLHHVKREHGTALGKRSLTQSASRSGSSSPSRNNARSPAGSLPSSPLGALSSSGKDVRKRKVDDQDGNRATKLAAPDDPTIITEAEVIDVLRNKPMTTKEFLLHFRKRIKKNEQNKTIVASLLKKIARRINTDDPNVKSLELKPEYA</sequence>
<evidence type="ECO:0000256" key="3">
    <source>
        <dbReference type="ARBA" id="ARBA00023015"/>
    </source>
</evidence>
<feature type="compositionally biased region" description="Basic residues" evidence="9">
    <location>
        <begin position="369"/>
        <end position="379"/>
    </location>
</feature>
<evidence type="ECO:0000256" key="4">
    <source>
        <dbReference type="ARBA" id="ARBA00023125"/>
    </source>
</evidence>
<evidence type="ECO:0000313" key="11">
    <source>
        <dbReference type="Proteomes" id="UP000242146"/>
    </source>
</evidence>
<protein>
    <recommendedName>
        <fullName evidence="8">Transcription initiation factor IIF subunit alpha</fullName>
    </recommendedName>
</protein>
<keyword evidence="11" id="KW-1185">Reference proteome</keyword>
<dbReference type="SUPFAM" id="SSF46785">
    <property type="entry name" value="Winged helix' DNA-binding domain"/>
    <property type="match status" value="1"/>
</dbReference>
<dbReference type="InterPro" id="IPR011039">
    <property type="entry name" value="TFIIF_interaction"/>
</dbReference>
<dbReference type="InterPro" id="IPR036388">
    <property type="entry name" value="WH-like_DNA-bd_sf"/>
</dbReference>
<evidence type="ECO:0000256" key="5">
    <source>
        <dbReference type="ARBA" id="ARBA00023163"/>
    </source>
</evidence>
<dbReference type="Pfam" id="PF05793">
    <property type="entry name" value="TFIIF_alpha"/>
    <property type="match status" value="1"/>
</dbReference>
<dbReference type="InterPro" id="IPR036390">
    <property type="entry name" value="WH_DNA-bd_sf"/>
</dbReference>
<feature type="compositionally biased region" description="Low complexity" evidence="9">
    <location>
        <begin position="415"/>
        <end position="448"/>
    </location>
</feature>
<feature type="region of interest" description="Disordered" evidence="9">
    <location>
        <begin position="32"/>
        <end position="95"/>
    </location>
</feature>
<dbReference type="GO" id="GO:0016251">
    <property type="term" value="F:RNA polymerase II general transcription initiation factor activity"/>
    <property type="evidence" value="ECO:0007669"/>
    <property type="project" value="TreeGrafter"/>
</dbReference>
<proteinExistence type="inferred from homology"/>
<dbReference type="PANTHER" id="PTHR13011:SF0">
    <property type="entry name" value="GENERAL TRANSCRIPTION FACTOR IIF SUBUNIT 1"/>
    <property type="match status" value="1"/>
</dbReference>
<comment type="subcellular location">
    <subcellularLocation>
        <location evidence="1 8">Nucleus</location>
    </subcellularLocation>
</comment>
<dbReference type="AlphaFoldDB" id="A0A1X2GEP7"/>
<dbReference type="Gene3D" id="1.10.10.10">
    <property type="entry name" value="Winged helix-like DNA-binding domain superfamily/Winged helix DNA-binding domain"/>
    <property type="match status" value="1"/>
</dbReference>
<keyword evidence="5 8" id="KW-0804">Transcription</keyword>
<dbReference type="PANTHER" id="PTHR13011">
    <property type="entry name" value="TFIIF-ALPHA"/>
    <property type="match status" value="1"/>
</dbReference>
<feature type="compositionally biased region" description="Basic and acidic residues" evidence="9">
    <location>
        <begin position="312"/>
        <end position="336"/>
    </location>
</feature>
<evidence type="ECO:0000256" key="1">
    <source>
        <dbReference type="ARBA" id="ARBA00004123"/>
    </source>
</evidence>
<dbReference type="GO" id="GO:0003677">
    <property type="term" value="F:DNA binding"/>
    <property type="evidence" value="ECO:0007669"/>
    <property type="project" value="UniProtKB-KW"/>
</dbReference>
<keyword evidence="4 8" id="KW-0238">DNA-binding</keyword>
<dbReference type="STRING" id="101127.A0A1X2GEP7"/>
<comment type="caution">
    <text evidence="10">The sequence shown here is derived from an EMBL/GenBank/DDBJ whole genome shotgun (WGS) entry which is preliminary data.</text>
</comment>
<dbReference type="SUPFAM" id="SSF50916">
    <property type="entry name" value="Rap30/74 interaction domains"/>
    <property type="match status" value="1"/>
</dbReference>
<dbReference type="InterPro" id="IPR008851">
    <property type="entry name" value="TFIIF-alpha"/>
</dbReference>
<comment type="function">
    <text evidence="7 8">TFIIF is a general transcription initiation factor that binds to RNA polymerase II and helps to recruit it to the initiation complex in collaboration with TFIIB. It promotes transcription elongation.</text>
</comment>
<reference evidence="10 11" key="1">
    <citation type="submission" date="2016-07" db="EMBL/GenBank/DDBJ databases">
        <title>Pervasive Adenine N6-methylation of Active Genes in Fungi.</title>
        <authorList>
            <consortium name="DOE Joint Genome Institute"/>
            <person name="Mondo S.J."/>
            <person name="Dannebaum R.O."/>
            <person name="Kuo R.C."/>
            <person name="Labutti K."/>
            <person name="Haridas S."/>
            <person name="Kuo A."/>
            <person name="Salamov A."/>
            <person name="Ahrendt S.R."/>
            <person name="Lipzen A."/>
            <person name="Sullivan W."/>
            <person name="Andreopoulos W.B."/>
            <person name="Clum A."/>
            <person name="Lindquist E."/>
            <person name="Daum C."/>
            <person name="Ramamoorthy G.K."/>
            <person name="Gryganskyi A."/>
            <person name="Culley D."/>
            <person name="Magnuson J.K."/>
            <person name="James T.Y."/>
            <person name="O'Malley M.A."/>
            <person name="Stajich J.E."/>
            <person name="Spatafora J.W."/>
            <person name="Visel A."/>
            <person name="Grigoriev I.V."/>
        </authorList>
    </citation>
    <scope>NUCLEOTIDE SEQUENCE [LARGE SCALE GENOMIC DNA]</scope>
    <source>
        <strain evidence="10 11">NRRL 3301</strain>
    </source>
</reference>
<comment type="similarity">
    <text evidence="2 8">Belongs to the TFIIF alpha subunit family.</text>
</comment>
<keyword evidence="6 8" id="KW-0539">Nucleus</keyword>
<gene>
    <name evidence="10" type="ORF">DM01DRAFT_1337013</name>
</gene>
<feature type="compositionally biased region" description="Basic and acidic residues" evidence="9">
    <location>
        <begin position="284"/>
        <end position="295"/>
    </location>
</feature>
<name>A0A1X2GEP7_9FUNG</name>
<evidence type="ECO:0000256" key="8">
    <source>
        <dbReference type="RuleBase" id="RU366044"/>
    </source>
</evidence>
<feature type="compositionally biased region" description="Acidic residues" evidence="9">
    <location>
        <begin position="349"/>
        <end position="365"/>
    </location>
</feature>
<feature type="compositionally biased region" description="Polar residues" evidence="9">
    <location>
        <begin position="38"/>
        <end position="47"/>
    </location>
</feature>
<feature type="compositionally biased region" description="Polar residues" evidence="9">
    <location>
        <begin position="59"/>
        <end position="76"/>
    </location>
</feature>
<feature type="compositionally biased region" description="Acidic residues" evidence="9">
    <location>
        <begin position="302"/>
        <end position="311"/>
    </location>
</feature>
<dbReference type="EMBL" id="MCGT01000019">
    <property type="protein sequence ID" value="ORX52028.1"/>
    <property type="molecule type" value="Genomic_DNA"/>
</dbReference>
<organism evidence="10 11">
    <name type="scientific">Hesseltinella vesiculosa</name>
    <dbReference type="NCBI Taxonomy" id="101127"/>
    <lineage>
        <taxon>Eukaryota</taxon>
        <taxon>Fungi</taxon>
        <taxon>Fungi incertae sedis</taxon>
        <taxon>Mucoromycota</taxon>
        <taxon>Mucoromycotina</taxon>
        <taxon>Mucoromycetes</taxon>
        <taxon>Mucorales</taxon>
        <taxon>Cunninghamellaceae</taxon>
        <taxon>Hesseltinella</taxon>
    </lineage>
</organism>
<dbReference type="Proteomes" id="UP000242146">
    <property type="component" value="Unassembled WGS sequence"/>
</dbReference>
<evidence type="ECO:0000256" key="7">
    <source>
        <dbReference type="ARBA" id="ARBA00025232"/>
    </source>
</evidence>
<feature type="compositionally biased region" description="Basic and acidic residues" evidence="9">
    <location>
        <begin position="233"/>
        <end position="254"/>
    </location>
</feature>
<evidence type="ECO:0000256" key="6">
    <source>
        <dbReference type="ARBA" id="ARBA00023242"/>
    </source>
</evidence>
<evidence type="ECO:0000313" key="10">
    <source>
        <dbReference type="EMBL" id="ORX52028.1"/>
    </source>
</evidence>
<keyword evidence="3 8" id="KW-0805">Transcription regulation</keyword>